<dbReference type="SMART" id="SM00343">
    <property type="entry name" value="ZnF_C2HC"/>
    <property type="match status" value="1"/>
</dbReference>
<dbReference type="PROSITE" id="PS50994">
    <property type="entry name" value="INTEGRASE"/>
    <property type="match status" value="1"/>
</dbReference>
<evidence type="ECO:0000313" key="6">
    <source>
        <dbReference type="EMBL" id="CAD1826049.1"/>
    </source>
</evidence>
<feature type="domain" description="CCHC-type" evidence="4">
    <location>
        <begin position="30"/>
        <end position="46"/>
    </location>
</feature>
<dbReference type="SUPFAM" id="SSF57756">
    <property type="entry name" value="Retrovirus zinc finger-like domains"/>
    <property type="match status" value="1"/>
</dbReference>
<dbReference type="Gene3D" id="2.60.210.10">
    <property type="entry name" value="Apoptosis, Tumor Necrosis Factor Receptor Associated Protein 2, Chain A"/>
    <property type="match status" value="1"/>
</dbReference>
<feature type="compositionally biased region" description="Basic residues" evidence="2">
    <location>
        <begin position="18"/>
        <end position="28"/>
    </location>
</feature>
<dbReference type="SUPFAM" id="SSF49599">
    <property type="entry name" value="TRAF domain-like"/>
    <property type="match status" value="1"/>
</dbReference>
<feature type="domain" description="MATH" evidence="3">
    <location>
        <begin position="412"/>
        <end position="556"/>
    </location>
</feature>
<dbReference type="GO" id="GO:0003676">
    <property type="term" value="F:nucleic acid binding"/>
    <property type="evidence" value="ECO:0007669"/>
    <property type="project" value="InterPro"/>
</dbReference>
<dbReference type="PROSITE" id="PS50158">
    <property type="entry name" value="ZF_CCHC"/>
    <property type="match status" value="1"/>
</dbReference>
<reference evidence="6" key="1">
    <citation type="submission" date="2020-07" db="EMBL/GenBank/DDBJ databases">
        <authorList>
            <person name="Lin J."/>
        </authorList>
    </citation>
    <scope>NUCLEOTIDE SEQUENCE</scope>
</reference>
<keyword evidence="1" id="KW-0479">Metal-binding</keyword>
<dbReference type="InterPro" id="IPR001584">
    <property type="entry name" value="Integrase_cat-core"/>
</dbReference>
<dbReference type="GO" id="GO:0015074">
    <property type="term" value="P:DNA integration"/>
    <property type="evidence" value="ECO:0007669"/>
    <property type="project" value="InterPro"/>
</dbReference>
<dbReference type="PANTHER" id="PTHR42648">
    <property type="entry name" value="TRANSPOSASE, PUTATIVE-RELATED"/>
    <property type="match status" value="1"/>
</dbReference>
<sequence>MIQVEEGDDQRERDANKGRSRSKSKSKKVKCYFCKKEGHMKKNCEKRKAWLRNQNSSADTASVASDSGQDVLTVKVLRTDNGGEFTSLEFKKFCKDEGIVRHYTVPGTAQQNGVAERINRTLLERARSMRLCADLPKEFWAEAVDMACYIINRSPATAIELKTPEEVWTGKLADYSSLRVFGCPAYVHIQENQRTKLDSKSKPCIFLGYDMGVKGYKLWDPIAKKKVISRDVVFDEKAMPRKDQQEAQREEQSKTTQIQVERQEGVDDQVEQPHYQDDHGTQSDPIESTSEEPYSIAKGRERRQLRQPLRDKEALNGPVVAADIESCRFDVLVEAIHSVRDNPKILNWCDPLAFVRWHDEDVSLQGISQLDRNPKNKLKQSGTPGRHSLSSRHAFSTIDSFSSSTWRIETATGSHKFTVNKHSLTKGFGAGNHVQSGVFSVGGHDWAIRYYPDGRAHITRIYPDGSYRLSYESDVGTGNVSIYLTHLSDTSGDAKVAFKFDILDKNGSTLSTHSVEVPVTLKDSKSSLGWERIMSRADFERKFVDEDDRLTVRCTVTVLKSPHVRVSKTSSVASLQVPKPPPSDLHQHLGELLESGEGADVAFDVGGKTLPPIDVSSLPGRPSSERNSSAR</sequence>
<evidence type="ECO:0000256" key="1">
    <source>
        <dbReference type="PROSITE-ProRule" id="PRU00047"/>
    </source>
</evidence>
<dbReference type="InterPro" id="IPR036875">
    <property type="entry name" value="Znf_CCHC_sf"/>
</dbReference>
<evidence type="ECO:0000256" key="2">
    <source>
        <dbReference type="SAM" id="MobiDB-lite"/>
    </source>
</evidence>
<dbReference type="InterPro" id="IPR001878">
    <property type="entry name" value="Znf_CCHC"/>
</dbReference>
<protein>
    <recommendedName>
        <fullName evidence="7">Retrovirus-related Pol polyprotein from transposon TNT 1-94</fullName>
    </recommendedName>
</protein>
<dbReference type="PROSITE" id="PS50144">
    <property type="entry name" value="MATH"/>
    <property type="match status" value="1"/>
</dbReference>
<dbReference type="InterPro" id="IPR039537">
    <property type="entry name" value="Retrotran_Ty1/copia-like"/>
</dbReference>
<dbReference type="InterPro" id="IPR008974">
    <property type="entry name" value="TRAF-like"/>
</dbReference>
<dbReference type="InterPro" id="IPR057670">
    <property type="entry name" value="SH3_retrovirus"/>
</dbReference>
<dbReference type="CDD" id="cd00121">
    <property type="entry name" value="MATH"/>
    <property type="match status" value="1"/>
</dbReference>
<feature type="region of interest" description="Disordered" evidence="2">
    <location>
        <begin position="368"/>
        <end position="390"/>
    </location>
</feature>
<dbReference type="Gene3D" id="4.10.60.10">
    <property type="entry name" value="Zinc finger, CCHC-type"/>
    <property type="match status" value="1"/>
</dbReference>
<feature type="region of interest" description="Disordered" evidence="2">
    <location>
        <begin position="1"/>
        <end position="28"/>
    </location>
</feature>
<dbReference type="SUPFAM" id="SSF53098">
    <property type="entry name" value="Ribonuclease H-like"/>
    <property type="match status" value="1"/>
</dbReference>
<dbReference type="EMBL" id="LR862145">
    <property type="protein sequence ID" value="CAD1826049.1"/>
    <property type="molecule type" value="Genomic_DNA"/>
</dbReference>
<evidence type="ECO:0008006" key="7">
    <source>
        <dbReference type="Google" id="ProtNLM"/>
    </source>
</evidence>
<organism evidence="6">
    <name type="scientific">Ananas comosus var. bracteatus</name>
    <name type="common">red pineapple</name>
    <dbReference type="NCBI Taxonomy" id="296719"/>
    <lineage>
        <taxon>Eukaryota</taxon>
        <taxon>Viridiplantae</taxon>
        <taxon>Streptophyta</taxon>
        <taxon>Embryophyta</taxon>
        <taxon>Tracheophyta</taxon>
        <taxon>Spermatophyta</taxon>
        <taxon>Magnoliopsida</taxon>
        <taxon>Liliopsida</taxon>
        <taxon>Poales</taxon>
        <taxon>Bromeliaceae</taxon>
        <taxon>Bromelioideae</taxon>
        <taxon>Ananas</taxon>
    </lineage>
</organism>
<feature type="region of interest" description="Disordered" evidence="2">
    <location>
        <begin position="238"/>
        <end position="310"/>
    </location>
</feature>
<feature type="compositionally biased region" description="Basic and acidic residues" evidence="2">
    <location>
        <begin position="298"/>
        <end position="310"/>
    </location>
</feature>
<gene>
    <name evidence="6" type="ORF">CB5_LOCUS9260</name>
</gene>
<accession>A0A6V7P5D0</accession>
<feature type="compositionally biased region" description="Polar residues" evidence="2">
    <location>
        <begin position="282"/>
        <end position="292"/>
    </location>
</feature>
<keyword evidence="1" id="KW-0863">Zinc-finger</keyword>
<keyword evidence="1" id="KW-0862">Zinc</keyword>
<dbReference type="InterPro" id="IPR012337">
    <property type="entry name" value="RNaseH-like_sf"/>
</dbReference>
<evidence type="ECO:0000259" key="3">
    <source>
        <dbReference type="PROSITE" id="PS50144"/>
    </source>
</evidence>
<dbReference type="GO" id="GO:0008270">
    <property type="term" value="F:zinc ion binding"/>
    <property type="evidence" value="ECO:0007669"/>
    <property type="project" value="UniProtKB-KW"/>
</dbReference>
<dbReference type="InterPro" id="IPR036397">
    <property type="entry name" value="RNaseH_sf"/>
</dbReference>
<dbReference type="PANTHER" id="PTHR42648:SF28">
    <property type="entry name" value="TRANSPOSON-ENCODED PROTEIN WITH RIBONUCLEASE H-LIKE AND RETROVIRUS ZINC FINGER-LIKE DOMAINS"/>
    <property type="match status" value="1"/>
</dbReference>
<feature type="domain" description="Integrase catalytic" evidence="5">
    <location>
        <begin position="75"/>
        <end position="172"/>
    </location>
</feature>
<proteinExistence type="predicted"/>
<dbReference type="Pfam" id="PF25597">
    <property type="entry name" value="SH3_retrovirus"/>
    <property type="match status" value="1"/>
</dbReference>
<dbReference type="InterPro" id="IPR002083">
    <property type="entry name" value="MATH/TRAF_dom"/>
</dbReference>
<evidence type="ECO:0000259" key="4">
    <source>
        <dbReference type="PROSITE" id="PS50158"/>
    </source>
</evidence>
<evidence type="ECO:0000259" key="5">
    <source>
        <dbReference type="PROSITE" id="PS50994"/>
    </source>
</evidence>
<name>A0A6V7P5D0_ANACO</name>
<dbReference type="Gene3D" id="3.30.420.10">
    <property type="entry name" value="Ribonuclease H-like superfamily/Ribonuclease H"/>
    <property type="match status" value="1"/>
</dbReference>
<feature type="region of interest" description="Disordered" evidence="2">
    <location>
        <begin position="606"/>
        <end position="631"/>
    </location>
</feature>
<dbReference type="AlphaFoldDB" id="A0A6V7P5D0"/>
<feature type="compositionally biased region" description="Basic and acidic residues" evidence="2">
    <location>
        <begin position="238"/>
        <end position="253"/>
    </location>
</feature>